<dbReference type="Proteomes" id="UP000218231">
    <property type="component" value="Unassembled WGS sequence"/>
</dbReference>
<evidence type="ECO:0000313" key="2">
    <source>
        <dbReference type="EMBL" id="PAV68959.1"/>
    </source>
</evidence>
<reference evidence="2 3" key="1">
    <citation type="journal article" date="2017" name="Curr. Biol.">
        <title>Genome architecture and evolution of a unichromosomal asexual nematode.</title>
        <authorList>
            <person name="Fradin H."/>
            <person name="Zegar C."/>
            <person name="Gutwein M."/>
            <person name="Lucas J."/>
            <person name="Kovtun M."/>
            <person name="Corcoran D."/>
            <person name="Baugh L.R."/>
            <person name="Kiontke K."/>
            <person name="Gunsalus K."/>
            <person name="Fitch D.H."/>
            <person name="Piano F."/>
        </authorList>
    </citation>
    <scope>NUCLEOTIDE SEQUENCE [LARGE SCALE GENOMIC DNA]</scope>
    <source>
        <strain evidence="2">PF1309</strain>
    </source>
</reference>
<gene>
    <name evidence="2" type="ORF">WR25_22568</name>
</gene>
<feature type="region of interest" description="Disordered" evidence="1">
    <location>
        <begin position="1"/>
        <end position="59"/>
    </location>
</feature>
<feature type="region of interest" description="Disordered" evidence="1">
    <location>
        <begin position="128"/>
        <end position="167"/>
    </location>
</feature>
<accession>A0A2A2K593</accession>
<comment type="caution">
    <text evidence="2">The sequence shown here is derived from an EMBL/GenBank/DDBJ whole genome shotgun (WGS) entry which is preliminary data.</text>
</comment>
<protein>
    <submittedName>
        <fullName evidence="2">Uncharacterized protein</fullName>
    </submittedName>
</protein>
<feature type="compositionally biased region" description="Low complexity" evidence="1">
    <location>
        <begin position="132"/>
        <end position="147"/>
    </location>
</feature>
<evidence type="ECO:0000313" key="3">
    <source>
        <dbReference type="Proteomes" id="UP000218231"/>
    </source>
</evidence>
<name>A0A2A2K593_9BILA</name>
<sequence length="167" mass="17384">MAPFTPSPRTWSGVHSAARGMVRGSCRPPVARWTPDRVRGDGGQNDRPAHHPAGAASPSISRFHTGVMHAVTWALVRATGAQASRPAHIPASSAASPLHRLKTQCMSPVRRSVLVTIRSRLAAHRRPVTTMSSPGGSATGVTASSSARAITAPAPGPAGSRHCRCPD</sequence>
<dbReference type="AlphaFoldDB" id="A0A2A2K593"/>
<proteinExistence type="predicted"/>
<keyword evidence="3" id="KW-1185">Reference proteome</keyword>
<evidence type="ECO:0000256" key="1">
    <source>
        <dbReference type="SAM" id="MobiDB-lite"/>
    </source>
</evidence>
<organism evidence="2 3">
    <name type="scientific">Diploscapter pachys</name>
    <dbReference type="NCBI Taxonomy" id="2018661"/>
    <lineage>
        <taxon>Eukaryota</taxon>
        <taxon>Metazoa</taxon>
        <taxon>Ecdysozoa</taxon>
        <taxon>Nematoda</taxon>
        <taxon>Chromadorea</taxon>
        <taxon>Rhabditida</taxon>
        <taxon>Rhabditina</taxon>
        <taxon>Rhabditomorpha</taxon>
        <taxon>Rhabditoidea</taxon>
        <taxon>Rhabditidae</taxon>
        <taxon>Diploscapter</taxon>
    </lineage>
</organism>
<dbReference type="EMBL" id="LIAE01009651">
    <property type="protein sequence ID" value="PAV68959.1"/>
    <property type="molecule type" value="Genomic_DNA"/>
</dbReference>